<comment type="function">
    <text evidence="5">Effector that suppresses plant defense responses during pathogen infection.</text>
</comment>
<feature type="region of interest" description="Disordered" evidence="6">
    <location>
        <begin position="54"/>
        <end position="85"/>
    </location>
</feature>
<evidence type="ECO:0000256" key="2">
    <source>
        <dbReference type="ARBA" id="ARBA00010400"/>
    </source>
</evidence>
<dbReference type="Pfam" id="PF16810">
    <property type="entry name" value="RXLR"/>
    <property type="match status" value="1"/>
</dbReference>
<comment type="similarity">
    <text evidence="2 5">Belongs to the RxLR effector family.</text>
</comment>
<feature type="chain" id="PRO_5035959599" description="RxLR effector protein" evidence="5">
    <location>
        <begin position="22"/>
        <end position="126"/>
    </location>
</feature>
<accession>A0A8T1VV47</accession>
<feature type="signal peptide" evidence="5">
    <location>
        <begin position="1"/>
        <end position="21"/>
    </location>
</feature>
<keyword evidence="3 5" id="KW-0964">Secreted</keyword>
<proteinExistence type="inferred from homology"/>
<dbReference type="AlphaFoldDB" id="A0A8T1VV47"/>
<comment type="caution">
    <text evidence="7">The sequence shown here is derived from an EMBL/GenBank/DDBJ whole genome shotgun (WGS) entry which is preliminary data.</text>
</comment>
<evidence type="ECO:0000256" key="5">
    <source>
        <dbReference type="RuleBase" id="RU367124"/>
    </source>
</evidence>
<keyword evidence="8" id="KW-1185">Reference proteome</keyword>
<reference evidence="7" key="1">
    <citation type="submission" date="2021-02" db="EMBL/GenBank/DDBJ databases">
        <authorList>
            <person name="Palmer J.M."/>
        </authorList>
    </citation>
    <scope>NUCLEOTIDE SEQUENCE</scope>
    <source>
        <strain evidence="7">SCRP734</strain>
    </source>
</reference>
<dbReference type="Proteomes" id="UP000694044">
    <property type="component" value="Unassembled WGS sequence"/>
</dbReference>
<evidence type="ECO:0000256" key="3">
    <source>
        <dbReference type="ARBA" id="ARBA00022525"/>
    </source>
</evidence>
<evidence type="ECO:0000313" key="7">
    <source>
        <dbReference type="EMBL" id="KAG7384088.1"/>
    </source>
</evidence>
<dbReference type="InterPro" id="IPR031825">
    <property type="entry name" value="RXLR"/>
</dbReference>
<evidence type="ECO:0000256" key="1">
    <source>
        <dbReference type="ARBA" id="ARBA00004613"/>
    </source>
</evidence>
<organism evidence="7 8">
    <name type="scientific">Phytophthora pseudosyringae</name>
    <dbReference type="NCBI Taxonomy" id="221518"/>
    <lineage>
        <taxon>Eukaryota</taxon>
        <taxon>Sar</taxon>
        <taxon>Stramenopiles</taxon>
        <taxon>Oomycota</taxon>
        <taxon>Peronosporomycetes</taxon>
        <taxon>Peronosporales</taxon>
        <taxon>Peronosporaceae</taxon>
        <taxon>Phytophthora</taxon>
    </lineage>
</organism>
<dbReference type="EMBL" id="JAGDFM010000157">
    <property type="protein sequence ID" value="KAG7384088.1"/>
    <property type="molecule type" value="Genomic_DNA"/>
</dbReference>
<sequence>MRITYVLAVVVAATLHANGTALPVTKDSEAMIENGDAHAIDDSVQADGGRLLRRVEKDEDEFEDDVDEDDTNDDDSNEERGVVKKLNPVKAVKKANEETKAQAAKIKEALKGAAWLKKMKEAIGKD</sequence>
<evidence type="ECO:0000313" key="8">
    <source>
        <dbReference type="Proteomes" id="UP000694044"/>
    </source>
</evidence>
<gene>
    <name evidence="7" type="ORF">PHYPSEUDO_003003</name>
</gene>
<dbReference type="OrthoDB" id="93666at2759"/>
<comment type="domain">
    <text evidence="5">The RxLR-dEER motif acts to carry the protein into the host cell cytoplasm through binding to cell surface phosphatidylinositol-3-phosphate.</text>
</comment>
<protein>
    <recommendedName>
        <fullName evidence="5">RxLR effector protein</fullName>
    </recommendedName>
</protein>
<name>A0A8T1VV47_9STRA</name>
<feature type="compositionally biased region" description="Acidic residues" evidence="6">
    <location>
        <begin position="58"/>
        <end position="77"/>
    </location>
</feature>
<keyword evidence="4 5" id="KW-0732">Signal</keyword>
<evidence type="ECO:0000256" key="6">
    <source>
        <dbReference type="SAM" id="MobiDB-lite"/>
    </source>
</evidence>
<dbReference type="GO" id="GO:0005576">
    <property type="term" value="C:extracellular region"/>
    <property type="evidence" value="ECO:0007669"/>
    <property type="project" value="UniProtKB-SubCell"/>
</dbReference>
<evidence type="ECO:0000256" key="4">
    <source>
        <dbReference type="ARBA" id="ARBA00022729"/>
    </source>
</evidence>
<comment type="subcellular location">
    <subcellularLocation>
        <location evidence="1 5">Secreted</location>
    </subcellularLocation>
</comment>